<reference evidence="1 2" key="1">
    <citation type="submission" date="2023-03" db="EMBL/GenBank/DDBJ databases">
        <title>Bacillus Genome Sequencing.</title>
        <authorList>
            <person name="Dunlap C."/>
        </authorList>
    </citation>
    <scope>NUCLEOTIDE SEQUENCE [LARGE SCALE GENOMIC DNA]</scope>
    <source>
        <strain evidence="1 2">B-14544</strain>
    </source>
</reference>
<proteinExistence type="predicted"/>
<sequence length="63" mass="6979">MTKFTAEDKLVAVQRFLEGGESYPTIGESLGTSTSVVMLYSLRGCLGPADEVKERLHCRLLHH</sequence>
<dbReference type="EMBL" id="JARMQG010000239">
    <property type="protein sequence ID" value="MED3563924.1"/>
    <property type="molecule type" value="Genomic_DNA"/>
</dbReference>
<name>A0ABU6NCJ8_9BACI</name>
<organism evidence="1 2">
    <name type="scientific">Bacillus xiapuensis</name>
    <dbReference type="NCBI Taxonomy" id="2014075"/>
    <lineage>
        <taxon>Bacteria</taxon>
        <taxon>Bacillati</taxon>
        <taxon>Bacillota</taxon>
        <taxon>Bacilli</taxon>
        <taxon>Bacillales</taxon>
        <taxon>Bacillaceae</taxon>
        <taxon>Bacillus</taxon>
    </lineage>
</organism>
<accession>A0ABU6NCJ8</accession>
<comment type="caution">
    <text evidence="1">The sequence shown here is derived from an EMBL/GenBank/DDBJ whole genome shotgun (WGS) entry which is preliminary data.</text>
</comment>
<evidence type="ECO:0008006" key="3">
    <source>
        <dbReference type="Google" id="ProtNLM"/>
    </source>
</evidence>
<protein>
    <recommendedName>
        <fullName evidence="3">Transposase</fullName>
    </recommendedName>
</protein>
<dbReference type="RefSeq" id="WP_327969023.1">
    <property type="nucleotide sequence ID" value="NZ_JARMQG010000239.1"/>
</dbReference>
<evidence type="ECO:0000313" key="1">
    <source>
        <dbReference type="EMBL" id="MED3563924.1"/>
    </source>
</evidence>
<evidence type="ECO:0000313" key="2">
    <source>
        <dbReference type="Proteomes" id="UP001330749"/>
    </source>
</evidence>
<dbReference type="Proteomes" id="UP001330749">
    <property type="component" value="Unassembled WGS sequence"/>
</dbReference>
<keyword evidence="2" id="KW-1185">Reference proteome</keyword>
<gene>
    <name evidence="1" type="ORF">P4447_15970</name>
</gene>